<evidence type="ECO:0000313" key="7">
    <source>
        <dbReference type="EMBL" id="WJZ82066.1"/>
    </source>
</evidence>
<protein>
    <submittedName>
        <fullName evidence="7">Uncharacterized protein</fullName>
    </submittedName>
</protein>
<dbReference type="SUPFAM" id="SSF46689">
    <property type="entry name" value="Homeodomain-like"/>
    <property type="match status" value="1"/>
</dbReference>
<dbReference type="PROSITE" id="PS51294">
    <property type="entry name" value="HTH_MYB"/>
    <property type="match status" value="1"/>
</dbReference>
<dbReference type="InterPro" id="IPR001005">
    <property type="entry name" value="SANT/Myb"/>
</dbReference>
<keyword evidence="3" id="KW-0539">Nucleus</keyword>
<feature type="compositionally biased region" description="Polar residues" evidence="4">
    <location>
        <begin position="123"/>
        <end position="133"/>
    </location>
</feature>
<evidence type="ECO:0000259" key="5">
    <source>
        <dbReference type="PROSITE" id="PS50090"/>
    </source>
</evidence>
<keyword evidence="2" id="KW-0238">DNA-binding</keyword>
<feature type="domain" description="HTH myb-type" evidence="6">
    <location>
        <begin position="45"/>
        <end position="100"/>
    </location>
</feature>
<reference evidence="7 8" key="1">
    <citation type="journal article" date="2023" name="Hortic Res">
        <title>The complete reference genome for grapevine (Vitis vinifera L.) genetics and breeding.</title>
        <authorList>
            <person name="Shi X."/>
            <person name="Cao S."/>
            <person name="Wang X."/>
            <person name="Huang S."/>
            <person name="Wang Y."/>
            <person name="Liu Z."/>
            <person name="Liu W."/>
            <person name="Leng X."/>
            <person name="Peng Y."/>
            <person name="Wang N."/>
            <person name="Wang Y."/>
            <person name="Ma Z."/>
            <person name="Xu X."/>
            <person name="Zhang F."/>
            <person name="Xue H."/>
            <person name="Zhong H."/>
            <person name="Wang Y."/>
            <person name="Zhang K."/>
            <person name="Velt A."/>
            <person name="Avia K."/>
            <person name="Holtgrawe D."/>
            <person name="Grimplet J."/>
            <person name="Matus J.T."/>
            <person name="Ware D."/>
            <person name="Wu X."/>
            <person name="Wang H."/>
            <person name="Liu C."/>
            <person name="Fang Y."/>
            <person name="Rustenholz C."/>
            <person name="Cheng Z."/>
            <person name="Xiao H."/>
            <person name="Zhou Y."/>
        </authorList>
    </citation>
    <scope>NUCLEOTIDE SEQUENCE [LARGE SCALE GENOMIC DNA]</scope>
    <source>
        <strain evidence="8">cv. Pinot noir / PN40024</strain>
        <tissue evidence="7">Leaf</tissue>
    </source>
</reference>
<dbReference type="PROSITE" id="PS50090">
    <property type="entry name" value="MYB_LIKE"/>
    <property type="match status" value="1"/>
</dbReference>
<evidence type="ECO:0000256" key="1">
    <source>
        <dbReference type="ARBA" id="ARBA00004123"/>
    </source>
</evidence>
<evidence type="ECO:0000256" key="2">
    <source>
        <dbReference type="ARBA" id="ARBA00023125"/>
    </source>
</evidence>
<dbReference type="PANTHER" id="PTHR47999:SF9">
    <property type="entry name" value="TRANSCRIPTION REPRESSOR MYB5-LIKE"/>
    <property type="match status" value="1"/>
</dbReference>
<dbReference type="InterPro" id="IPR015495">
    <property type="entry name" value="Myb_TF_plants"/>
</dbReference>
<evidence type="ECO:0000256" key="4">
    <source>
        <dbReference type="SAM" id="MobiDB-lite"/>
    </source>
</evidence>
<dbReference type="Gene3D" id="1.10.10.60">
    <property type="entry name" value="Homeodomain-like"/>
    <property type="match status" value="2"/>
</dbReference>
<sequence>MGRAPCCSKVGLQRGPWTADYIRAHGQGLIRCGKSCRLRWMNYLRPDVKRTGNITADEDDLIIWLHCSLGNRWSLIAGKHPGRTDNEIMNYWNCHLIQEPRPGLPWPQAGRAGDAVLVDNDQNDIGSEPSSQYDDPIPSKNKFEKLYQEYLQLLMADDNVAVELPSA</sequence>
<evidence type="ECO:0000259" key="6">
    <source>
        <dbReference type="PROSITE" id="PS51294"/>
    </source>
</evidence>
<feature type="domain" description="Myb-like" evidence="5">
    <location>
        <begin position="50"/>
        <end position="96"/>
    </location>
</feature>
<dbReference type="PANTHER" id="PTHR47999">
    <property type="entry name" value="TRANSCRIPTION FACTOR MYB8-RELATED-RELATED"/>
    <property type="match status" value="1"/>
</dbReference>
<dbReference type="InterPro" id="IPR009057">
    <property type="entry name" value="Homeodomain-like_sf"/>
</dbReference>
<evidence type="ECO:0000313" key="8">
    <source>
        <dbReference type="Proteomes" id="UP001227230"/>
    </source>
</evidence>
<dbReference type="Proteomes" id="UP001227230">
    <property type="component" value="Chromosome 2"/>
</dbReference>
<name>A0ABY9BH17_VITVI</name>
<gene>
    <name evidence="7" type="ORF">VitviT2T_001858</name>
</gene>
<evidence type="ECO:0000256" key="3">
    <source>
        <dbReference type="ARBA" id="ARBA00023242"/>
    </source>
</evidence>
<accession>A0ABY9BH17</accession>
<proteinExistence type="predicted"/>
<organism evidence="7 8">
    <name type="scientific">Vitis vinifera</name>
    <name type="common">Grape</name>
    <dbReference type="NCBI Taxonomy" id="29760"/>
    <lineage>
        <taxon>Eukaryota</taxon>
        <taxon>Viridiplantae</taxon>
        <taxon>Streptophyta</taxon>
        <taxon>Embryophyta</taxon>
        <taxon>Tracheophyta</taxon>
        <taxon>Spermatophyta</taxon>
        <taxon>Magnoliopsida</taxon>
        <taxon>eudicotyledons</taxon>
        <taxon>Gunneridae</taxon>
        <taxon>Pentapetalae</taxon>
        <taxon>rosids</taxon>
        <taxon>Vitales</taxon>
        <taxon>Vitaceae</taxon>
        <taxon>Viteae</taxon>
        <taxon>Vitis</taxon>
    </lineage>
</organism>
<dbReference type="Pfam" id="PF00249">
    <property type="entry name" value="Myb_DNA-binding"/>
    <property type="match status" value="1"/>
</dbReference>
<dbReference type="CDD" id="cd00167">
    <property type="entry name" value="SANT"/>
    <property type="match status" value="1"/>
</dbReference>
<comment type="subcellular location">
    <subcellularLocation>
        <location evidence="1">Nucleus</location>
    </subcellularLocation>
</comment>
<feature type="region of interest" description="Disordered" evidence="4">
    <location>
        <begin position="119"/>
        <end position="139"/>
    </location>
</feature>
<dbReference type="SMART" id="SM00717">
    <property type="entry name" value="SANT"/>
    <property type="match status" value="1"/>
</dbReference>
<dbReference type="EMBL" id="CP126649">
    <property type="protein sequence ID" value="WJZ82066.1"/>
    <property type="molecule type" value="Genomic_DNA"/>
</dbReference>
<keyword evidence="8" id="KW-1185">Reference proteome</keyword>
<dbReference type="InterPro" id="IPR017930">
    <property type="entry name" value="Myb_dom"/>
</dbReference>